<dbReference type="KEGG" id="pco:PHACADRAFT_206959"/>
<dbReference type="PROSITE" id="PS50181">
    <property type="entry name" value="FBOX"/>
    <property type="match status" value="1"/>
</dbReference>
<evidence type="ECO:0000259" key="2">
    <source>
        <dbReference type="PROSITE" id="PS50181"/>
    </source>
</evidence>
<dbReference type="Proteomes" id="UP000008370">
    <property type="component" value="Unassembled WGS sequence"/>
</dbReference>
<sequence>MDATTIPGQDKCHPQTKRTKAEHTQDAKAPGRCLIGTLPLELLVEILSYTTPRDILALSRTSKYFYATLVTNPASGFIWKKARARYEPAIPNPTPNFTEPSYAALLFDTGPCEWIPRMECVNFGYPRYSMTESPQDAVDLLMRRRDWLEAVDEYNKAALSELTMAEYIEEKNSAVKNQQAFMELAKELIKWRNGCSRLQVIAFDHNLKLARAMAAKQGWVVWDLLQTSSFGTLYRKKNKDAERIHAQEFENIETSVAADILRMVEKRKRRRDENDYRERRKDVGELYGKLKKTECKDTPLPPLTDFRKLPTVQRIQYKPSKAPSAAVAGEFKHSHFVAHLINEELVQWRDNARTGLGRVLGFNASEQLSPGNLHPVDRLTARFRCKECDNKGLLRGWDNVSFDFSGACQHRCRDGTRERVRESWKAENFAPDSGAIDIVERLLVRLGCAADDERTAKIVASLGSRIICLSCRQRIRMDFRTLLYHCYRHESMQFDIVPETVSADDQPIEYGLRAKLVAPTSGAERQRRIYFCRHCPPPGDVSQALAAIAREPQDHTPDKQTSAATSRSAAEDGSTRENAAEVRPPRSAARPRQKQPKVLNFDGLRSHVKDKHGIEWIGDEDFYRVLPDIAPVTLTLS</sequence>
<dbReference type="GeneID" id="18912563"/>
<keyword evidence="4" id="KW-1185">Reference proteome</keyword>
<feature type="compositionally biased region" description="Polar residues" evidence="1">
    <location>
        <begin position="559"/>
        <end position="568"/>
    </location>
</feature>
<accession>K5WFN5</accession>
<dbReference type="AlphaFoldDB" id="K5WFN5"/>
<proteinExistence type="predicted"/>
<feature type="compositionally biased region" description="Basic and acidic residues" evidence="1">
    <location>
        <begin position="569"/>
        <end position="584"/>
    </location>
</feature>
<dbReference type="Pfam" id="PF12937">
    <property type="entry name" value="F-box-like"/>
    <property type="match status" value="1"/>
</dbReference>
<dbReference type="HOGENOM" id="CLU_011993_0_0_1"/>
<evidence type="ECO:0000313" key="3">
    <source>
        <dbReference type="EMBL" id="EKM58120.1"/>
    </source>
</evidence>
<evidence type="ECO:0000256" key="1">
    <source>
        <dbReference type="SAM" id="MobiDB-lite"/>
    </source>
</evidence>
<evidence type="ECO:0000313" key="4">
    <source>
        <dbReference type="Proteomes" id="UP000008370"/>
    </source>
</evidence>
<feature type="region of interest" description="Disordered" evidence="1">
    <location>
        <begin position="553"/>
        <end position="602"/>
    </location>
</feature>
<dbReference type="OrthoDB" id="3220023at2759"/>
<dbReference type="EMBL" id="JH930470">
    <property type="protein sequence ID" value="EKM58120.1"/>
    <property type="molecule type" value="Genomic_DNA"/>
</dbReference>
<organism evidence="3 4">
    <name type="scientific">Phanerochaete carnosa (strain HHB-10118-sp)</name>
    <name type="common">White-rot fungus</name>
    <name type="synonym">Peniophora carnosa</name>
    <dbReference type="NCBI Taxonomy" id="650164"/>
    <lineage>
        <taxon>Eukaryota</taxon>
        <taxon>Fungi</taxon>
        <taxon>Dikarya</taxon>
        <taxon>Basidiomycota</taxon>
        <taxon>Agaricomycotina</taxon>
        <taxon>Agaricomycetes</taxon>
        <taxon>Polyporales</taxon>
        <taxon>Phanerochaetaceae</taxon>
        <taxon>Phanerochaete</taxon>
    </lineage>
</organism>
<dbReference type="InParanoid" id="K5WFN5"/>
<dbReference type="CDD" id="cd09917">
    <property type="entry name" value="F-box_SF"/>
    <property type="match status" value="1"/>
</dbReference>
<dbReference type="RefSeq" id="XP_007393447.1">
    <property type="nucleotide sequence ID" value="XM_007393385.1"/>
</dbReference>
<name>K5WFN5_PHACS</name>
<dbReference type="SUPFAM" id="SSF81383">
    <property type="entry name" value="F-box domain"/>
    <property type="match status" value="1"/>
</dbReference>
<dbReference type="InterPro" id="IPR036047">
    <property type="entry name" value="F-box-like_dom_sf"/>
</dbReference>
<protein>
    <recommendedName>
        <fullName evidence="2">F-box domain-containing protein</fullName>
    </recommendedName>
</protein>
<feature type="domain" description="F-box" evidence="2">
    <location>
        <begin position="32"/>
        <end position="82"/>
    </location>
</feature>
<dbReference type="Gene3D" id="1.20.1280.50">
    <property type="match status" value="1"/>
</dbReference>
<dbReference type="InterPro" id="IPR001810">
    <property type="entry name" value="F-box_dom"/>
</dbReference>
<gene>
    <name evidence="3" type="ORF">PHACADRAFT_206959</name>
</gene>
<feature type="region of interest" description="Disordered" evidence="1">
    <location>
        <begin position="1"/>
        <end position="26"/>
    </location>
</feature>
<reference evidence="3 4" key="1">
    <citation type="journal article" date="2012" name="BMC Genomics">
        <title>Comparative genomics of the white-rot fungi, Phanerochaete carnosa and P. chrysosporium, to elucidate the genetic basis of the distinct wood types they colonize.</title>
        <authorList>
            <person name="Suzuki H."/>
            <person name="MacDonald J."/>
            <person name="Syed K."/>
            <person name="Salamov A."/>
            <person name="Hori C."/>
            <person name="Aerts A."/>
            <person name="Henrissat B."/>
            <person name="Wiebenga A."/>
            <person name="vanKuyk P.A."/>
            <person name="Barry K."/>
            <person name="Lindquist E."/>
            <person name="LaButti K."/>
            <person name="Lapidus A."/>
            <person name="Lucas S."/>
            <person name="Coutinho P."/>
            <person name="Gong Y."/>
            <person name="Samejima M."/>
            <person name="Mahadevan R."/>
            <person name="Abou-Zaid M."/>
            <person name="de Vries R.P."/>
            <person name="Igarashi K."/>
            <person name="Yadav J.S."/>
            <person name="Grigoriev I.V."/>
            <person name="Master E.R."/>
        </authorList>
    </citation>
    <scope>NUCLEOTIDE SEQUENCE [LARGE SCALE GENOMIC DNA]</scope>
    <source>
        <strain evidence="3 4">HHB-10118-sp</strain>
    </source>
</reference>